<evidence type="ECO:0000256" key="2">
    <source>
        <dbReference type="SAM" id="Phobius"/>
    </source>
</evidence>
<keyword evidence="2" id="KW-1133">Transmembrane helix</keyword>
<organism evidence="3">
    <name type="scientific">Tetraselmis sp. GSL018</name>
    <dbReference type="NCBI Taxonomy" id="582737"/>
    <lineage>
        <taxon>Eukaryota</taxon>
        <taxon>Viridiplantae</taxon>
        <taxon>Chlorophyta</taxon>
        <taxon>core chlorophytes</taxon>
        <taxon>Chlorodendrophyceae</taxon>
        <taxon>Chlorodendrales</taxon>
        <taxon>Chlorodendraceae</taxon>
        <taxon>Tetraselmis</taxon>
    </lineage>
</organism>
<sequence>MPAKRTHSRHCLAPWQFAIITAIFSAAAVRWFLFLTRAAWGEGTSPEGAAAGPSWDAPTPATGEQPRAAAALSVELPGAPPARQSCGGGKQFFFFPGMRNASWRAGWLDLGCTNFLLHSGQFHVDGYPGNTTTGVRAYLRYTLWRREEEADGAHR</sequence>
<keyword evidence="2" id="KW-0472">Membrane</keyword>
<dbReference type="EMBL" id="GBEZ01020547">
    <property type="protein sequence ID" value="JAC66135.1"/>
    <property type="molecule type" value="Transcribed_RNA"/>
</dbReference>
<feature type="region of interest" description="Disordered" evidence="1">
    <location>
        <begin position="45"/>
        <end position="64"/>
    </location>
</feature>
<feature type="transmembrane region" description="Helical" evidence="2">
    <location>
        <begin position="12"/>
        <end position="33"/>
    </location>
</feature>
<evidence type="ECO:0000313" key="3">
    <source>
        <dbReference type="EMBL" id="JAC66135.1"/>
    </source>
</evidence>
<accession>A0A061R670</accession>
<reference evidence="3" key="1">
    <citation type="submission" date="2014-05" db="EMBL/GenBank/DDBJ databases">
        <title>The transcriptome of the halophilic microalga Tetraselmis sp. GSL018 isolated from the Great Salt Lake, Utah.</title>
        <authorList>
            <person name="Jinkerson R.E."/>
            <person name="D'Adamo S."/>
            <person name="Posewitz M.C."/>
        </authorList>
    </citation>
    <scope>NUCLEOTIDE SEQUENCE</scope>
    <source>
        <strain evidence="3">GSL018</strain>
    </source>
</reference>
<evidence type="ECO:0000256" key="1">
    <source>
        <dbReference type="SAM" id="MobiDB-lite"/>
    </source>
</evidence>
<gene>
    <name evidence="3" type="ORF">TSPGSL018_14414</name>
</gene>
<feature type="non-terminal residue" evidence="3">
    <location>
        <position position="155"/>
    </location>
</feature>
<name>A0A061R670_9CHLO</name>
<dbReference type="AlphaFoldDB" id="A0A061R670"/>
<keyword evidence="2" id="KW-0812">Transmembrane</keyword>
<proteinExistence type="predicted"/>
<protein>
    <submittedName>
        <fullName evidence="3">Uncharacterized protein</fullName>
    </submittedName>
</protein>